<proteinExistence type="inferred from homology"/>
<name>A0A381Q7X0_9ZZZZ</name>
<dbReference type="GO" id="GO:0004065">
    <property type="term" value="F:arylsulfatase activity"/>
    <property type="evidence" value="ECO:0007669"/>
    <property type="project" value="TreeGrafter"/>
</dbReference>
<dbReference type="InterPro" id="IPR024607">
    <property type="entry name" value="Sulfatase_CS"/>
</dbReference>
<keyword evidence="3" id="KW-0378">Hydrolase</keyword>
<dbReference type="CDD" id="cd16151">
    <property type="entry name" value="sulfatase_like"/>
    <property type="match status" value="1"/>
</dbReference>
<feature type="domain" description="Sulfatase N-terminal" evidence="5">
    <location>
        <begin position="28"/>
        <end position="335"/>
    </location>
</feature>
<dbReference type="InterPro" id="IPR050738">
    <property type="entry name" value="Sulfatase"/>
</dbReference>
<dbReference type="PANTHER" id="PTHR42693:SF53">
    <property type="entry name" value="ENDO-4-O-SULFATASE"/>
    <property type="match status" value="1"/>
</dbReference>
<reference evidence="6" key="1">
    <citation type="submission" date="2018-05" db="EMBL/GenBank/DDBJ databases">
        <authorList>
            <person name="Lanie J.A."/>
            <person name="Ng W.-L."/>
            <person name="Kazmierczak K.M."/>
            <person name="Andrzejewski T.M."/>
            <person name="Davidsen T.M."/>
            <person name="Wayne K.J."/>
            <person name="Tettelin H."/>
            <person name="Glass J.I."/>
            <person name="Rusch D."/>
            <person name="Podicherti R."/>
            <person name="Tsui H.-C.T."/>
            <person name="Winkler M.E."/>
        </authorList>
    </citation>
    <scope>NUCLEOTIDE SEQUENCE</scope>
</reference>
<dbReference type="EMBL" id="UINC01001232">
    <property type="protein sequence ID" value="SUZ75068.1"/>
    <property type="molecule type" value="Genomic_DNA"/>
</dbReference>
<accession>A0A381Q7X0</accession>
<dbReference type="AlphaFoldDB" id="A0A381Q7X0"/>
<evidence type="ECO:0000256" key="2">
    <source>
        <dbReference type="ARBA" id="ARBA00022723"/>
    </source>
</evidence>
<dbReference type="PANTHER" id="PTHR42693">
    <property type="entry name" value="ARYLSULFATASE FAMILY MEMBER"/>
    <property type="match status" value="1"/>
</dbReference>
<dbReference type="InterPro" id="IPR017850">
    <property type="entry name" value="Alkaline_phosphatase_core_sf"/>
</dbReference>
<dbReference type="InterPro" id="IPR000917">
    <property type="entry name" value="Sulfatase_N"/>
</dbReference>
<dbReference type="Pfam" id="PF00884">
    <property type="entry name" value="Sulfatase"/>
    <property type="match status" value="1"/>
</dbReference>
<evidence type="ECO:0000256" key="1">
    <source>
        <dbReference type="ARBA" id="ARBA00008779"/>
    </source>
</evidence>
<comment type="similarity">
    <text evidence="1">Belongs to the sulfatase family.</text>
</comment>
<evidence type="ECO:0000256" key="4">
    <source>
        <dbReference type="ARBA" id="ARBA00022837"/>
    </source>
</evidence>
<protein>
    <recommendedName>
        <fullName evidence="5">Sulfatase N-terminal domain-containing protein</fullName>
    </recommendedName>
</protein>
<dbReference type="GO" id="GO:0046872">
    <property type="term" value="F:metal ion binding"/>
    <property type="evidence" value="ECO:0007669"/>
    <property type="project" value="UniProtKB-KW"/>
</dbReference>
<dbReference type="PROSITE" id="PS51257">
    <property type="entry name" value="PROKAR_LIPOPROTEIN"/>
    <property type="match status" value="1"/>
</dbReference>
<dbReference type="SUPFAM" id="SSF53649">
    <property type="entry name" value="Alkaline phosphatase-like"/>
    <property type="match status" value="1"/>
</dbReference>
<sequence length="462" mass="53236">MKILSLIFISTLVLSCSNNQSKKVSSKPNVVLIMADDIGFEALGINGTDDYKTPVLDSLARNSINFTNAYSQPLCTPTRVKIMTGKPNYINYEYFSYLNPNQKTFGNLFQENGYKTTVVGKWQLNGVQYDLENNQDLNRPYHFGFDEYCLWWLRERGDRFANPNIVQNGKKLEENIDDYGADVFSDFIVDFIEKNKNDPFFVYYPMALVHDPFRPTPDSKDWNDLDKRNVGNNPKYFSDMVTYMDKVVGKITDALKKNNLDKNTILIFLGDNGTDAKVVTLNNGKEIKGSKGGSIKYASNVPMIVNWNNQIMESRTSDALIDFTDFYATFEDILNIENPDSYGKSLLPLILNDGYKQRDVLITYYNPMWGTRALDRGVYAQNKTYKLYKSGKFFKYSEDLYEETPILLSKLSEKENEIYNSLKKSLDSVPDLPKENHNGWKERGKQVKQSNKFNSLWQLNIK</sequence>
<evidence type="ECO:0000259" key="5">
    <source>
        <dbReference type="Pfam" id="PF00884"/>
    </source>
</evidence>
<dbReference type="PROSITE" id="PS00523">
    <property type="entry name" value="SULFATASE_1"/>
    <property type="match status" value="1"/>
</dbReference>
<organism evidence="6">
    <name type="scientific">marine metagenome</name>
    <dbReference type="NCBI Taxonomy" id="408172"/>
    <lineage>
        <taxon>unclassified sequences</taxon>
        <taxon>metagenomes</taxon>
        <taxon>ecological metagenomes</taxon>
    </lineage>
</organism>
<evidence type="ECO:0000313" key="6">
    <source>
        <dbReference type="EMBL" id="SUZ75068.1"/>
    </source>
</evidence>
<keyword evidence="4" id="KW-0106">Calcium</keyword>
<keyword evidence="2" id="KW-0479">Metal-binding</keyword>
<gene>
    <name evidence="6" type="ORF">METZ01_LOCUS27922</name>
</gene>
<evidence type="ECO:0000256" key="3">
    <source>
        <dbReference type="ARBA" id="ARBA00022801"/>
    </source>
</evidence>
<dbReference type="Gene3D" id="3.40.720.10">
    <property type="entry name" value="Alkaline Phosphatase, subunit A"/>
    <property type="match status" value="1"/>
</dbReference>